<evidence type="ECO:0000256" key="4">
    <source>
        <dbReference type="ARBA" id="ARBA00023008"/>
    </source>
</evidence>
<name>A0A4R2N5N9_9BURK</name>
<dbReference type="InterPro" id="IPR033138">
    <property type="entry name" value="Cu_oxidase_CS"/>
</dbReference>
<dbReference type="PANTHER" id="PTHR38439">
    <property type="entry name" value="AURACYANIN-B"/>
    <property type="match status" value="1"/>
</dbReference>
<dbReference type="InterPro" id="IPR000923">
    <property type="entry name" value="BlueCu_1"/>
</dbReference>
<dbReference type="GO" id="GO:0005507">
    <property type="term" value="F:copper ion binding"/>
    <property type="evidence" value="ECO:0007669"/>
    <property type="project" value="InterPro"/>
</dbReference>
<dbReference type="Gene3D" id="2.60.40.420">
    <property type="entry name" value="Cupredoxins - blue copper proteins"/>
    <property type="match status" value="1"/>
</dbReference>
<sequence>MPPEQKDWGIAGDVQAVSRTITVRMGDNMRFTPGHIEVQEGDTVRLRAENQGKVLHEMVLGTRAELDQHAQMMQKFPGMEHDAPYMAHVRAGQRGDIVWQFNRPGTFDFACLIAGHYQAGMTGTITVVPRSR</sequence>
<dbReference type="SUPFAM" id="SSF49503">
    <property type="entry name" value="Cupredoxins"/>
    <property type="match status" value="1"/>
</dbReference>
<keyword evidence="7" id="KW-1185">Reference proteome</keyword>
<dbReference type="GO" id="GO:0042597">
    <property type="term" value="C:periplasmic space"/>
    <property type="evidence" value="ECO:0007669"/>
    <property type="project" value="UniProtKB-SubCell"/>
</dbReference>
<gene>
    <name evidence="6" type="ORF">EV674_12053</name>
</gene>
<dbReference type="EMBL" id="SLXH01000020">
    <property type="protein sequence ID" value="TCP16184.1"/>
    <property type="molecule type" value="Genomic_DNA"/>
</dbReference>
<evidence type="ECO:0000256" key="1">
    <source>
        <dbReference type="ARBA" id="ARBA00004418"/>
    </source>
</evidence>
<dbReference type="Proteomes" id="UP000295182">
    <property type="component" value="Unassembled WGS sequence"/>
</dbReference>
<comment type="subcellular location">
    <subcellularLocation>
        <location evidence="1">Periplasm</location>
    </subcellularLocation>
</comment>
<accession>A0A4R2N5N9</accession>
<dbReference type="InterPro" id="IPR050845">
    <property type="entry name" value="Cu-binding_ET"/>
</dbReference>
<dbReference type="InterPro" id="IPR008972">
    <property type="entry name" value="Cupredoxin"/>
</dbReference>
<protein>
    <submittedName>
        <fullName evidence="6">Putative cupredoxin-like copper-binding protein</fullName>
    </submittedName>
</protein>
<proteinExistence type="predicted"/>
<dbReference type="AlphaFoldDB" id="A0A4R2N5N9"/>
<dbReference type="PROSITE" id="PS00079">
    <property type="entry name" value="MULTICOPPER_OXIDASE1"/>
    <property type="match status" value="1"/>
</dbReference>
<dbReference type="Pfam" id="PF00127">
    <property type="entry name" value="Copper-bind"/>
    <property type="match status" value="1"/>
</dbReference>
<keyword evidence="4" id="KW-0186">Copper</keyword>
<organism evidence="6 7">
    <name type="scientific">Simplicispira metamorpha</name>
    <dbReference type="NCBI Taxonomy" id="80881"/>
    <lineage>
        <taxon>Bacteria</taxon>
        <taxon>Pseudomonadati</taxon>
        <taxon>Pseudomonadota</taxon>
        <taxon>Betaproteobacteria</taxon>
        <taxon>Burkholderiales</taxon>
        <taxon>Comamonadaceae</taxon>
        <taxon>Simplicispira</taxon>
    </lineage>
</organism>
<evidence type="ECO:0000256" key="2">
    <source>
        <dbReference type="ARBA" id="ARBA00022723"/>
    </source>
</evidence>
<evidence type="ECO:0000313" key="7">
    <source>
        <dbReference type="Proteomes" id="UP000295182"/>
    </source>
</evidence>
<comment type="caution">
    <text evidence="6">The sequence shown here is derived from an EMBL/GenBank/DDBJ whole genome shotgun (WGS) entry which is preliminary data.</text>
</comment>
<dbReference type="CDD" id="cd04211">
    <property type="entry name" value="Cupredoxin_like_2"/>
    <property type="match status" value="1"/>
</dbReference>
<feature type="domain" description="Blue (type 1) copper" evidence="5">
    <location>
        <begin position="21"/>
        <end position="127"/>
    </location>
</feature>
<reference evidence="6 7" key="1">
    <citation type="submission" date="2019-03" db="EMBL/GenBank/DDBJ databases">
        <title>Genomic Encyclopedia of Type Strains, Phase IV (KMG-IV): sequencing the most valuable type-strain genomes for metagenomic binning, comparative biology and taxonomic classification.</title>
        <authorList>
            <person name="Goeker M."/>
        </authorList>
    </citation>
    <scope>NUCLEOTIDE SEQUENCE [LARGE SCALE GENOMIC DNA]</scope>
    <source>
        <strain evidence="6 7">DSM 1837</strain>
    </source>
</reference>
<evidence type="ECO:0000313" key="6">
    <source>
        <dbReference type="EMBL" id="TCP16184.1"/>
    </source>
</evidence>
<evidence type="ECO:0000256" key="3">
    <source>
        <dbReference type="ARBA" id="ARBA00022764"/>
    </source>
</evidence>
<dbReference type="GO" id="GO:0009055">
    <property type="term" value="F:electron transfer activity"/>
    <property type="evidence" value="ECO:0007669"/>
    <property type="project" value="InterPro"/>
</dbReference>
<evidence type="ECO:0000259" key="5">
    <source>
        <dbReference type="Pfam" id="PF00127"/>
    </source>
</evidence>
<keyword evidence="3" id="KW-0574">Periplasm</keyword>
<keyword evidence="2" id="KW-0479">Metal-binding</keyword>
<dbReference type="PANTHER" id="PTHR38439:SF3">
    <property type="entry name" value="COPPER-RESISTANT CUPROPROTEIN COPI"/>
    <property type="match status" value="1"/>
</dbReference>